<evidence type="ECO:0008006" key="3">
    <source>
        <dbReference type="Google" id="ProtNLM"/>
    </source>
</evidence>
<sequence length="117" mass="13735">MIRNKTTLVFGILITLQSCVSTKFDCTDKKACKKIEYHLEVISNYLFYSKENVESVVTSAEFMEKISGHDSEADYEFSGKSPPTINDYDTWTAWYTANYNNLRYNRRMKKVYQIKPE</sequence>
<evidence type="ECO:0000313" key="1">
    <source>
        <dbReference type="EMBL" id="RZS90766.1"/>
    </source>
</evidence>
<keyword evidence="2" id="KW-1185">Reference proteome</keyword>
<gene>
    <name evidence="1" type="ORF">EV197_3300</name>
</gene>
<proteinExistence type="predicted"/>
<name>A0A4Q7NUA0_9FLAO</name>
<accession>A0A4Q7NUA0</accession>
<organism evidence="1 2">
    <name type="scientific">Aquimarina brevivitae</name>
    <dbReference type="NCBI Taxonomy" id="323412"/>
    <lineage>
        <taxon>Bacteria</taxon>
        <taxon>Pseudomonadati</taxon>
        <taxon>Bacteroidota</taxon>
        <taxon>Flavobacteriia</taxon>
        <taxon>Flavobacteriales</taxon>
        <taxon>Flavobacteriaceae</taxon>
        <taxon>Aquimarina</taxon>
    </lineage>
</organism>
<evidence type="ECO:0000313" key="2">
    <source>
        <dbReference type="Proteomes" id="UP000292262"/>
    </source>
</evidence>
<dbReference type="Proteomes" id="UP000292262">
    <property type="component" value="Unassembled WGS sequence"/>
</dbReference>
<reference evidence="1 2" key="1">
    <citation type="submission" date="2019-02" db="EMBL/GenBank/DDBJ databases">
        <title>Genomic Encyclopedia of Type Strains, Phase IV (KMG-IV): sequencing the most valuable type-strain genomes for metagenomic binning, comparative biology and taxonomic classification.</title>
        <authorList>
            <person name="Goeker M."/>
        </authorList>
    </citation>
    <scope>NUCLEOTIDE SEQUENCE [LARGE SCALE GENOMIC DNA]</scope>
    <source>
        <strain evidence="1 2">DSM 17196</strain>
    </source>
</reference>
<dbReference type="EMBL" id="SGXE01000006">
    <property type="protein sequence ID" value="RZS90766.1"/>
    <property type="molecule type" value="Genomic_DNA"/>
</dbReference>
<protein>
    <recommendedName>
        <fullName evidence="3">Lipoprotein</fullName>
    </recommendedName>
</protein>
<dbReference type="OrthoDB" id="9873485at2"/>
<dbReference type="RefSeq" id="WP_130287800.1">
    <property type="nucleotide sequence ID" value="NZ_SGXE01000006.1"/>
</dbReference>
<comment type="caution">
    <text evidence="1">The sequence shown here is derived from an EMBL/GenBank/DDBJ whole genome shotgun (WGS) entry which is preliminary data.</text>
</comment>
<dbReference type="AlphaFoldDB" id="A0A4Q7NUA0"/>
<dbReference type="PROSITE" id="PS51257">
    <property type="entry name" value="PROKAR_LIPOPROTEIN"/>
    <property type="match status" value="1"/>
</dbReference>